<keyword evidence="3" id="KW-1185">Reference proteome</keyword>
<dbReference type="AlphaFoldDB" id="A0AA43QU87"/>
<protein>
    <submittedName>
        <fullName evidence="2">Uncharacterized protein</fullName>
    </submittedName>
</protein>
<organism evidence="2 3">
    <name type="scientific">Ramalina farinacea</name>
    <dbReference type="NCBI Taxonomy" id="258253"/>
    <lineage>
        <taxon>Eukaryota</taxon>
        <taxon>Fungi</taxon>
        <taxon>Dikarya</taxon>
        <taxon>Ascomycota</taxon>
        <taxon>Pezizomycotina</taxon>
        <taxon>Lecanoromycetes</taxon>
        <taxon>OSLEUM clade</taxon>
        <taxon>Lecanoromycetidae</taxon>
        <taxon>Lecanorales</taxon>
        <taxon>Lecanorineae</taxon>
        <taxon>Ramalinaceae</taxon>
        <taxon>Ramalina</taxon>
    </lineage>
</organism>
<feature type="compositionally biased region" description="Polar residues" evidence="1">
    <location>
        <begin position="28"/>
        <end position="38"/>
    </location>
</feature>
<dbReference type="EMBL" id="JAPUFD010000013">
    <property type="protein sequence ID" value="MDI1490988.1"/>
    <property type="molecule type" value="Genomic_DNA"/>
</dbReference>
<evidence type="ECO:0000313" key="3">
    <source>
        <dbReference type="Proteomes" id="UP001161017"/>
    </source>
</evidence>
<evidence type="ECO:0000313" key="2">
    <source>
        <dbReference type="EMBL" id="MDI1490988.1"/>
    </source>
</evidence>
<proteinExistence type="predicted"/>
<feature type="region of interest" description="Disordered" evidence="1">
    <location>
        <begin position="358"/>
        <end position="381"/>
    </location>
</feature>
<comment type="caution">
    <text evidence="2">The sequence shown here is derived from an EMBL/GenBank/DDBJ whole genome shotgun (WGS) entry which is preliminary data.</text>
</comment>
<feature type="compositionally biased region" description="Basic and acidic residues" evidence="1">
    <location>
        <begin position="86"/>
        <end position="96"/>
    </location>
</feature>
<name>A0AA43QU87_9LECA</name>
<feature type="compositionally biased region" description="Polar residues" evidence="1">
    <location>
        <begin position="358"/>
        <end position="375"/>
    </location>
</feature>
<dbReference type="Proteomes" id="UP001161017">
    <property type="component" value="Unassembled WGS sequence"/>
</dbReference>
<reference evidence="2" key="1">
    <citation type="journal article" date="2023" name="Genome Biol. Evol.">
        <title>First Whole Genome Sequence and Flow Cytometry Genome Size Data for the Lichen-Forming Fungus Ramalina farinacea (Ascomycota).</title>
        <authorList>
            <person name="Llewellyn T."/>
            <person name="Mian S."/>
            <person name="Hill R."/>
            <person name="Leitch I.J."/>
            <person name="Gaya E."/>
        </authorList>
    </citation>
    <scope>NUCLEOTIDE SEQUENCE</scope>
    <source>
        <strain evidence="2">LIQ254RAFAR</strain>
    </source>
</reference>
<feature type="compositionally biased region" description="Polar residues" evidence="1">
    <location>
        <begin position="65"/>
        <end position="82"/>
    </location>
</feature>
<feature type="region of interest" description="Disordered" evidence="1">
    <location>
        <begin position="245"/>
        <end position="272"/>
    </location>
</feature>
<feature type="region of interest" description="Disordered" evidence="1">
    <location>
        <begin position="1"/>
        <end position="96"/>
    </location>
</feature>
<sequence>MPMSLRKNPPKKEVFEQETPPLSKKIKTTQTPKASPQIGTAHRSTIAPKLPTPSTRGGSVRYIQSPLSISSRNETSGLSSPSAIVKTDKNNGSERSPEQIIWVGDVIQKLAAATDLGPFVRENETKLRRSPCQISLIEAVKALKRWPEDRIPSLALDGELEYHLFPDHDDDTSGADLRTFYGRMIITCLQKKTHPIVPNCGKTLTGYFESGIWNTLLYSAIETIARSSAVIQALESAMTEVMSSWSDQTQDVPNSSQVPSLITDENWTDPSTPTETVRSMSAEAMSSAKPACSYNAHALNAPTSKHTESAVSAFSGSNVPKFPSPAYNSTPSIPMPNIRPDLVRSQFAHSYDTTVHTSSLSSSATCDNASDQTNPHAKGPAIDRAVLQILEGMKAELKSDKASTKSSKISQHPACNLHGVASLERYLTHVKPMVNIILSHEQAKATRDLYRSVQDHVINSASHKPASSEYSPAPAVVPRIPIVPPPGYKVVYHSPYAEFGYGSSGSSTDPGCPAWKDIAVSSPATSPSTKLRLPRLAPKAGRKSR</sequence>
<gene>
    <name evidence="2" type="ORF">OHK93_002193</name>
</gene>
<feature type="region of interest" description="Disordered" evidence="1">
    <location>
        <begin position="503"/>
        <end position="545"/>
    </location>
</feature>
<accession>A0AA43QU87</accession>
<evidence type="ECO:0000256" key="1">
    <source>
        <dbReference type="SAM" id="MobiDB-lite"/>
    </source>
</evidence>